<dbReference type="SMART" id="SM00368">
    <property type="entry name" value="LRR_RI"/>
    <property type="match status" value="2"/>
</dbReference>
<dbReference type="InterPro" id="IPR001611">
    <property type="entry name" value="Leu-rich_rpt"/>
</dbReference>
<sequence>MTDAEFLDAIRQRPDDDAPRLIYADWLEEQGQFDRAQFIRVQCALAGSALPAGHPQRVDWERQAADLLAEHEQDWQGEAGHSLPEIHFERGFIATIAGEFAQCHAAWPMLAARHPLSGMRILTAHASNLPRWNPQQLIGLRRLAIQTRLSLESFDDLCLSGLDRQLTALHLDHAYPIHLDSLALTRQLLQAIGNGPLRSLQLSNCQLRMSSLEVLTASAVSRQLRALDLSNNELGTNGAVQLLAATALAGLRELGLAWNQIEDARNASIWKSPTLNRLQTLRLSGNPLGPRTIEALGQGTLGQSLHTLTIGDPTWRTPLMGHLARSGAWPALRRLMLRAYGTDETLAPLVDWPPIAQLTDLSCHGLELEGDSIRRILMRIPENQLNALQLSSPIASTETWQAVLNSPAIRFVERLMLAMSLRRAPELQALIQAEMFPRLRHFTLIADDGRVTSASLAMQLAKIPWMRQLESLRIALGNQLGPFLEVMPSVGDWPQLRELHIDGPMRTDQEIAKFASAGTFPHLRRLSMVVGLSHLEPLIRRLLVSTGLPQLRQLSTSPRPGAELIRTCEQRWGPGPHHMPPQSLRQDALAKAALDEAALRETTLHEAALRDHSTDAK</sequence>
<dbReference type="PANTHER" id="PTHR13318">
    <property type="entry name" value="PARTNER OF PAIRED, ISOFORM B-RELATED"/>
    <property type="match status" value="1"/>
</dbReference>
<evidence type="ECO:0008006" key="3">
    <source>
        <dbReference type="Google" id="ProtNLM"/>
    </source>
</evidence>
<dbReference type="RefSeq" id="WP_162656041.1">
    <property type="nucleotide sequence ID" value="NZ_LR593887.1"/>
</dbReference>
<name>A0A6C2YIH2_9BACT</name>
<proteinExistence type="predicted"/>
<reference evidence="1" key="1">
    <citation type="submission" date="2019-04" db="EMBL/GenBank/DDBJ databases">
        <authorList>
            <consortium name="Science for Life Laboratories"/>
        </authorList>
    </citation>
    <scope>NUCLEOTIDE SEQUENCE</scope>
    <source>
        <strain evidence="1">MBLW1</strain>
    </source>
</reference>
<dbReference type="InterPro" id="IPR014338">
    <property type="entry name" value="CHP02996_rpt-companion-dom"/>
</dbReference>
<dbReference type="SUPFAM" id="SSF52047">
    <property type="entry name" value="RNI-like"/>
    <property type="match status" value="1"/>
</dbReference>
<keyword evidence="2" id="KW-1185">Reference proteome</keyword>
<dbReference type="InterPro" id="IPR032675">
    <property type="entry name" value="LRR_dom_sf"/>
</dbReference>
<dbReference type="InParanoid" id="A0A6C2YIH2"/>
<gene>
    <name evidence="1" type="ORF">GMBLW1_30850</name>
</gene>
<dbReference type="GO" id="GO:0019005">
    <property type="term" value="C:SCF ubiquitin ligase complex"/>
    <property type="evidence" value="ECO:0007669"/>
    <property type="project" value="TreeGrafter"/>
</dbReference>
<protein>
    <recommendedName>
        <fullName evidence="3">Repeat-companion domain protein</fullName>
    </recommendedName>
</protein>
<dbReference type="AlphaFoldDB" id="A0A6C2YIH2"/>
<evidence type="ECO:0000313" key="1">
    <source>
        <dbReference type="EMBL" id="VIP00875.1"/>
    </source>
</evidence>
<dbReference type="NCBIfam" id="TIGR02996">
    <property type="entry name" value="rpt_mate_G_obs"/>
    <property type="match status" value="1"/>
</dbReference>
<dbReference type="Pfam" id="PF13516">
    <property type="entry name" value="LRR_6"/>
    <property type="match status" value="1"/>
</dbReference>
<evidence type="ECO:0000313" key="2">
    <source>
        <dbReference type="Proteomes" id="UP000464378"/>
    </source>
</evidence>
<accession>A0A6C2YIH2</accession>
<dbReference type="Gene3D" id="3.80.10.10">
    <property type="entry name" value="Ribonuclease Inhibitor"/>
    <property type="match status" value="2"/>
</dbReference>
<dbReference type="Proteomes" id="UP000464378">
    <property type="component" value="Chromosome"/>
</dbReference>
<dbReference type="GO" id="GO:0031146">
    <property type="term" value="P:SCF-dependent proteasomal ubiquitin-dependent protein catabolic process"/>
    <property type="evidence" value="ECO:0007669"/>
    <property type="project" value="TreeGrafter"/>
</dbReference>
<dbReference type="KEGG" id="tim:GMBLW1_30850"/>
<organism evidence="1">
    <name type="scientific">Tuwongella immobilis</name>
    <dbReference type="NCBI Taxonomy" id="692036"/>
    <lineage>
        <taxon>Bacteria</taxon>
        <taxon>Pseudomonadati</taxon>
        <taxon>Planctomycetota</taxon>
        <taxon>Planctomycetia</taxon>
        <taxon>Gemmatales</taxon>
        <taxon>Gemmataceae</taxon>
        <taxon>Tuwongella</taxon>
    </lineage>
</organism>
<dbReference type="EMBL" id="LR586016">
    <property type="protein sequence ID" value="VIP00875.1"/>
    <property type="molecule type" value="Genomic_DNA"/>
</dbReference>
<dbReference type="EMBL" id="LR593887">
    <property type="protein sequence ID" value="VTR97168.1"/>
    <property type="molecule type" value="Genomic_DNA"/>
</dbReference>